<dbReference type="PROSITE" id="PS51975">
    <property type="entry name" value="RNASE_H_2"/>
    <property type="match status" value="1"/>
</dbReference>
<evidence type="ECO:0000313" key="11">
    <source>
        <dbReference type="EMBL" id="EGC39614.1"/>
    </source>
</evidence>
<dbReference type="PANTHER" id="PTHR10954:SF7">
    <property type="entry name" value="RIBONUCLEASE H2 SUBUNIT A"/>
    <property type="match status" value="1"/>
</dbReference>
<dbReference type="AlphaFoldDB" id="F0Z8W3"/>
<dbReference type="InterPro" id="IPR001352">
    <property type="entry name" value="RNase_HII/HIII"/>
</dbReference>
<evidence type="ECO:0000256" key="8">
    <source>
        <dbReference type="PROSITE-ProRule" id="PRU01319"/>
    </source>
</evidence>
<keyword evidence="7 8" id="KW-0378">Hydrolase</keyword>
<proteinExistence type="inferred from homology"/>
<reference evidence="12" key="1">
    <citation type="journal article" date="2011" name="Genome Biol.">
        <title>Comparative genomics of the social amoebae Dictyostelium discoideum and Dictyostelium purpureum.</title>
        <authorList>
            <consortium name="US DOE Joint Genome Institute (JGI-PGF)"/>
            <person name="Sucgang R."/>
            <person name="Kuo A."/>
            <person name="Tian X."/>
            <person name="Salerno W."/>
            <person name="Parikh A."/>
            <person name="Feasley C.L."/>
            <person name="Dalin E."/>
            <person name="Tu H."/>
            <person name="Huang E."/>
            <person name="Barry K."/>
            <person name="Lindquist E."/>
            <person name="Shapiro H."/>
            <person name="Bruce D."/>
            <person name="Schmutz J."/>
            <person name="Salamov A."/>
            <person name="Fey P."/>
            <person name="Gaudet P."/>
            <person name="Anjard C."/>
            <person name="Babu M.M."/>
            <person name="Basu S."/>
            <person name="Bushmanova Y."/>
            <person name="van der Wel H."/>
            <person name="Katoh-Kurasawa M."/>
            <person name="Dinh C."/>
            <person name="Coutinho P.M."/>
            <person name="Saito T."/>
            <person name="Elias M."/>
            <person name="Schaap P."/>
            <person name="Kay R.R."/>
            <person name="Henrissat B."/>
            <person name="Eichinger L."/>
            <person name="Rivero F."/>
            <person name="Putnam N.H."/>
            <person name="West C.M."/>
            <person name="Loomis W.F."/>
            <person name="Chisholm R.L."/>
            <person name="Shaulsky G."/>
            <person name="Strassmann J.E."/>
            <person name="Queller D.C."/>
            <person name="Kuspa A."/>
            <person name="Grigoriev I.V."/>
        </authorList>
    </citation>
    <scope>NUCLEOTIDE SEQUENCE [LARGE SCALE GENOMIC DNA]</scope>
    <source>
        <strain evidence="12">QSDP1</strain>
    </source>
</reference>
<evidence type="ECO:0000256" key="2">
    <source>
        <dbReference type="ARBA" id="ARBA00001946"/>
    </source>
</evidence>
<dbReference type="Proteomes" id="UP000001064">
    <property type="component" value="Unassembled WGS sequence"/>
</dbReference>
<dbReference type="Gene3D" id="1.10.10.460">
    <property type="entry name" value="Ribonuclease hii. Domain 2"/>
    <property type="match status" value="1"/>
</dbReference>
<dbReference type="CDD" id="cd07181">
    <property type="entry name" value="RNase_HII_eukaryota_like"/>
    <property type="match status" value="1"/>
</dbReference>
<dbReference type="RefSeq" id="XP_003283835.1">
    <property type="nucleotide sequence ID" value="XM_003283787.1"/>
</dbReference>
<evidence type="ECO:0000256" key="3">
    <source>
        <dbReference type="ARBA" id="ARBA00007058"/>
    </source>
</evidence>
<dbReference type="InParanoid" id="F0Z8W3"/>
<dbReference type="GO" id="GO:0003723">
    <property type="term" value="F:RNA binding"/>
    <property type="evidence" value="ECO:0007669"/>
    <property type="project" value="UniProtKB-UniRule"/>
</dbReference>
<keyword evidence="5 8" id="KW-0479">Metal-binding</keyword>
<feature type="binding site" evidence="8">
    <location>
        <position position="130"/>
    </location>
    <ligand>
        <name>a divalent metal cation</name>
        <dbReference type="ChEBI" id="CHEBI:60240"/>
    </ligand>
</feature>
<dbReference type="Pfam" id="PF01351">
    <property type="entry name" value="RNase_HII"/>
    <property type="match status" value="1"/>
</dbReference>
<comment type="cofactor">
    <cofactor evidence="8">
        <name>Mn(2+)</name>
        <dbReference type="ChEBI" id="CHEBI:29035"/>
    </cofactor>
    <cofactor evidence="8">
        <name>Mg(2+)</name>
        <dbReference type="ChEBI" id="CHEBI:18420"/>
    </cofactor>
    <text evidence="8">Manganese or magnesium. Binds 1 divalent metal ion per monomer in the absence of substrate. May bind a second metal ion after substrate binding.</text>
</comment>
<dbReference type="GO" id="GO:0043137">
    <property type="term" value="P:DNA replication, removal of RNA primer"/>
    <property type="evidence" value="ECO:0000318"/>
    <property type="project" value="GO_Central"/>
</dbReference>
<comment type="function">
    <text evidence="9">Endonuclease that specifically degrades the RNA of RNA-DNA hybrids.</text>
</comment>
<dbReference type="VEuPathDB" id="AmoebaDB:DICPUDRAFT_26608"/>
<dbReference type="eggNOG" id="KOG2299">
    <property type="taxonomic scope" value="Eukaryota"/>
</dbReference>
<evidence type="ECO:0000259" key="10">
    <source>
        <dbReference type="PROSITE" id="PS51975"/>
    </source>
</evidence>
<dbReference type="KEGG" id="dpp:DICPUDRAFT_26608"/>
<dbReference type="OrthoDB" id="7462577at2759"/>
<evidence type="ECO:0000256" key="9">
    <source>
        <dbReference type="RuleBase" id="RU003515"/>
    </source>
</evidence>
<evidence type="ECO:0000256" key="6">
    <source>
        <dbReference type="ARBA" id="ARBA00022759"/>
    </source>
</evidence>
<dbReference type="GO" id="GO:0046872">
    <property type="term" value="F:metal ion binding"/>
    <property type="evidence" value="ECO:0007669"/>
    <property type="project" value="UniProtKB-KW"/>
</dbReference>
<dbReference type="OMA" id="REECRFF"/>
<dbReference type="FunCoup" id="F0Z8W3">
    <property type="interactions" value="95"/>
</dbReference>
<dbReference type="GO" id="GO:0032299">
    <property type="term" value="C:ribonuclease H2 complex"/>
    <property type="evidence" value="ECO:0000318"/>
    <property type="project" value="GO_Central"/>
</dbReference>
<keyword evidence="12" id="KW-1185">Reference proteome</keyword>
<feature type="binding site" evidence="8">
    <location>
        <position position="22"/>
    </location>
    <ligand>
        <name>a divalent metal cation</name>
        <dbReference type="ChEBI" id="CHEBI:60240"/>
    </ligand>
</feature>
<dbReference type="GeneID" id="10509772"/>
<protein>
    <recommendedName>
        <fullName evidence="9">Ribonuclease</fullName>
        <ecNumber evidence="9">3.1.26.4</ecNumber>
    </recommendedName>
</protein>
<sequence length="289" mass="32647">MKHFSDIDKSIDITKPFIMGIDEAGRGPVMGPLVYGCCFAPISETATISKMKFNDSKKLTEQQRNHLFQKMCDSNKILGFEVDVISPEILSEKMLLKKPISLNVISHESAMGLIRSVLSKGINVQELYLDTVGTPATYQAMLKNHFPEISKIVVSKKADSLYPIVSAASICAKVIRDHEITSKNFDDLEIQDEDDQLSTEFGSGYPSDPVTKFWLTKNRDKVFGYPSFIRFSWSTADNAMRGNCFGVEWNLDKSTKISETMFNDIAVGQKRKRFTFFNDNNLENCINDF</sequence>
<evidence type="ECO:0000256" key="7">
    <source>
        <dbReference type="ARBA" id="ARBA00022801"/>
    </source>
</evidence>
<dbReference type="SUPFAM" id="SSF53098">
    <property type="entry name" value="Ribonuclease H-like"/>
    <property type="match status" value="1"/>
</dbReference>
<dbReference type="EMBL" id="GL870954">
    <property type="protein sequence ID" value="EGC39614.1"/>
    <property type="molecule type" value="Genomic_DNA"/>
</dbReference>
<dbReference type="InterPro" id="IPR036397">
    <property type="entry name" value="RNaseH_sf"/>
</dbReference>
<comment type="catalytic activity">
    <reaction evidence="1 8 9">
        <text>Endonucleolytic cleavage to 5'-phosphomonoester.</text>
        <dbReference type="EC" id="3.1.26.4"/>
    </reaction>
</comment>
<dbReference type="Gene3D" id="3.30.420.10">
    <property type="entry name" value="Ribonuclease H-like superfamily/Ribonuclease H"/>
    <property type="match status" value="1"/>
</dbReference>
<dbReference type="FunFam" id="3.30.420.10:FF:000016">
    <property type="entry name" value="Ribonuclease"/>
    <property type="match status" value="1"/>
</dbReference>
<dbReference type="InterPro" id="IPR024567">
    <property type="entry name" value="RNase_HII/HIII_dom"/>
</dbReference>
<dbReference type="NCBIfam" id="TIGR00729">
    <property type="entry name" value="ribonuclease HII"/>
    <property type="match status" value="1"/>
</dbReference>
<evidence type="ECO:0000256" key="1">
    <source>
        <dbReference type="ARBA" id="ARBA00000077"/>
    </source>
</evidence>
<dbReference type="GO" id="GO:0004523">
    <property type="term" value="F:RNA-DNA hybrid ribonuclease activity"/>
    <property type="evidence" value="ECO:0000318"/>
    <property type="project" value="GO_Central"/>
</dbReference>
<evidence type="ECO:0000313" key="12">
    <source>
        <dbReference type="Proteomes" id="UP000001064"/>
    </source>
</evidence>
<gene>
    <name evidence="11" type="ORF">DICPUDRAFT_26608</name>
</gene>
<feature type="binding site" evidence="8">
    <location>
        <position position="23"/>
    </location>
    <ligand>
        <name>a divalent metal cation</name>
        <dbReference type="ChEBI" id="CHEBI:60240"/>
    </ligand>
</feature>
<comment type="cofactor">
    <cofactor evidence="2">
        <name>Mg(2+)</name>
        <dbReference type="ChEBI" id="CHEBI:18420"/>
    </cofactor>
</comment>
<accession>F0Z8W3</accession>
<dbReference type="STRING" id="5786.F0Z8W3"/>
<comment type="similarity">
    <text evidence="3">Belongs to the RNase HII family. Eukaryotic subfamily.</text>
</comment>
<dbReference type="EC" id="3.1.26.4" evidence="9"/>
<dbReference type="PANTHER" id="PTHR10954">
    <property type="entry name" value="RIBONUCLEASE H2 SUBUNIT A"/>
    <property type="match status" value="1"/>
</dbReference>
<keyword evidence="4 8" id="KW-0540">Nuclease</keyword>
<organism evidence="11 12">
    <name type="scientific">Dictyostelium purpureum</name>
    <name type="common">Slime mold</name>
    <dbReference type="NCBI Taxonomy" id="5786"/>
    <lineage>
        <taxon>Eukaryota</taxon>
        <taxon>Amoebozoa</taxon>
        <taxon>Evosea</taxon>
        <taxon>Eumycetozoa</taxon>
        <taxon>Dictyostelia</taxon>
        <taxon>Dictyosteliales</taxon>
        <taxon>Dictyosteliaceae</taxon>
        <taxon>Dictyostelium</taxon>
    </lineage>
</organism>
<dbReference type="InterPro" id="IPR004649">
    <property type="entry name" value="RNase_H2_suA"/>
</dbReference>
<dbReference type="GO" id="GO:0006298">
    <property type="term" value="P:mismatch repair"/>
    <property type="evidence" value="ECO:0000318"/>
    <property type="project" value="GO_Central"/>
</dbReference>
<dbReference type="FunFam" id="1.10.10.460:FF:000001">
    <property type="entry name" value="Ribonuclease"/>
    <property type="match status" value="1"/>
</dbReference>
<feature type="domain" description="RNase H type-2" evidence="10">
    <location>
        <begin position="16"/>
        <end position="245"/>
    </location>
</feature>
<dbReference type="InterPro" id="IPR023160">
    <property type="entry name" value="RNase_HII_hlx-loop-hlx_cap_dom"/>
</dbReference>
<keyword evidence="6 8" id="KW-0255">Endonuclease</keyword>
<name>F0Z8W3_DICPU</name>
<dbReference type="InterPro" id="IPR012337">
    <property type="entry name" value="RNaseH-like_sf"/>
</dbReference>
<evidence type="ECO:0000256" key="5">
    <source>
        <dbReference type="ARBA" id="ARBA00022723"/>
    </source>
</evidence>
<evidence type="ECO:0000256" key="4">
    <source>
        <dbReference type="ARBA" id="ARBA00022722"/>
    </source>
</evidence>